<reference evidence="2" key="1">
    <citation type="submission" date="2019-12" db="EMBL/GenBank/DDBJ databases">
        <title>Genome sequencing and annotation of Brassica cretica.</title>
        <authorList>
            <person name="Studholme D.J."/>
            <person name="Sarris P.F."/>
        </authorList>
    </citation>
    <scope>NUCLEOTIDE SEQUENCE</scope>
    <source>
        <strain evidence="2">PFS-102/07</strain>
        <tissue evidence="2">Leaf</tissue>
    </source>
</reference>
<keyword evidence="1" id="KW-0812">Transmembrane</keyword>
<protein>
    <submittedName>
        <fullName evidence="2">Uncharacterized protein</fullName>
    </submittedName>
</protein>
<evidence type="ECO:0000256" key="1">
    <source>
        <dbReference type="SAM" id="Phobius"/>
    </source>
</evidence>
<keyword evidence="1" id="KW-0472">Membrane</keyword>
<accession>A0A8S9HXG4</accession>
<dbReference type="EMBL" id="QGKY02001250">
    <property type="protein sequence ID" value="KAF2561492.1"/>
    <property type="molecule type" value="Genomic_DNA"/>
</dbReference>
<dbReference type="AlphaFoldDB" id="A0A8S9HXG4"/>
<proteinExistence type="predicted"/>
<keyword evidence="1" id="KW-1133">Transmembrane helix</keyword>
<organism evidence="2">
    <name type="scientific">Brassica cretica</name>
    <name type="common">Mustard</name>
    <dbReference type="NCBI Taxonomy" id="69181"/>
    <lineage>
        <taxon>Eukaryota</taxon>
        <taxon>Viridiplantae</taxon>
        <taxon>Streptophyta</taxon>
        <taxon>Embryophyta</taxon>
        <taxon>Tracheophyta</taxon>
        <taxon>Spermatophyta</taxon>
        <taxon>Magnoliopsida</taxon>
        <taxon>eudicotyledons</taxon>
        <taxon>Gunneridae</taxon>
        <taxon>Pentapetalae</taxon>
        <taxon>rosids</taxon>
        <taxon>malvids</taxon>
        <taxon>Brassicales</taxon>
        <taxon>Brassicaceae</taxon>
        <taxon>Brassiceae</taxon>
        <taxon>Brassica</taxon>
    </lineage>
</organism>
<evidence type="ECO:0000313" key="2">
    <source>
        <dbReference type="EMBL" id="KAF2561492.1"/>
    </source>
</evidence>
<sequence>MEFDSRRLGFPAAVFGFYPRRFFPFICFAVRSEYFFGLVVWCLFCPTRCNSDFAAACSAAEVVASSLPCSVRIGRSGFLEYRRLRRFEDLAFLIMDREAIGVSFGR</sequence>
<name>A0A8S9HXG4_BRACR</name>
<gene>
    <name evidence="2" type="ORF">F2Q70_00017515</name>
</gene>
<feature type="transmembrane region" description="Helical" evidence="1">
    <location>
        <begin position="22"/>
        <end position="44"/>
    </location>
</feature>
<comment type="caution">
    <text evidence="2">The sequence shown here is derived from an EMBL/GenBank/DDBJ whole genome shotgun (WGS) entry which is preliminary data.</text>
</comment>